<evidence type="ECO:0000313" key="1">
    <source>
        <dbReference type="EMBL" id="QHU15773.1"/>
    </source>
</evidence>
<reference evidence="1" key="1">
    <citation type="journal article" date="2020" name="Nature">
        <title>Giant virus diversity and host interactions through global metagenomics.</title>
        <authorList>
            <person name="Schulz F."/>
            <person name="Roux S."/>
            <person name="Paez-Espino D."/>
            <person name="Jungbluth S."/>
            <person name="Walsh D.A."/>
            <person name="Denef V.J."/>
            <person name="McMahon K.D."/>
            <person name="Konstantinidis K.T."/>
            <person name="Eloe-Fadrosh E.A."/>
            <person name="Kyrpides N.C."/>
            <person name="Woyke T."/>
        </authorList>
    </citation>
    <scope>NUCLEOTIDE SEQUENCE</scope>
    <source>
        <strain evidence="1">GVMAG-S-3300010158-109</strain>
    </source>
</reference>
<protein>
    <submittedName>
        <fullName evidence="1">Uncharacterized protein</fullName>
    </submittedName>
</protein>
<accession>A0A6C0KEK2</accession>
<proteinExistence type="predicted"/>
<sequence length="142" mass="17039">MSYASIIPIIHQAVFSNISASLIAYLSSVTLYKESRTENYEKEVDKLQMNKLLKWMNMFFDEANDNEKNEKVSDIKQAYRRELYSIYKTIASDYIQYEHWIKYNQSLWVFRTYRQKNTKYLSQKILSDLVLFHEGVNLFSKC</sequence>
<dbReference type="AlphaFoldDB" id="A0A6C0KEK2"/>
<organism evidence="1">
    <name type="scientific">viral metagenome</name>
    <dbReference type="NCBI Taxonomy" id="1070528"/>
    <lineage>
        <taxon>unclassified sequences</taxon>
        <taxon>metagenomes</taxon>
        <taxon>organismal metagenomes</taxon>
    </lineage>
</organism>
<dbReference type="EMBL" id="MN740868">
    <property type="protein sequence ID" value="QHU15773.1"/>
    <property type="molecule type" value="Genomic_DNA"/>
</dbReference>
<name>A0A6C0KEK2_9ZZZZ</name>